<dbReference type="GO" id="GO:0008998">
    <property type="term" value="F:ribonucleoside-triphosphate reductase (thioredoxin) activity"/>
    <property type="evidence" value="ECO:0007669"/>
    <property type="project" value="InterPro"/>
</dbReference>
<dbReference type="AlphaFoldDB" id="A0A1G2JK73"/>
<evidence type="ECO:0000313" key="2">
    <source>
        <dbReference type="Proteomes" id="UP000178935"/>
    </source>
</evidence>
<dbReference type="GO" id="GO:0006260">
    <property type="term" value="P:DNA replication"/>
    <property type="evidence" value="ECO:0007669"/>
    <property type="project" value="InterPro"/>
</dbReference>
<evidence type="ECO:0000313" key="1">
    <source>
        <dbReference type="EMBL" id="OGZ87452.1"/>
    </source>
</evidence>
<dbReference type="Pfam" id="PF13597">
    <property type="entry name" value="NRDD"/>
    <property type="match status" value="1"/>
</dbReference>
<organism evidence="1 2">
    <name type="scientific">Candidatus Staskawiczbacteria bacterium RIFOXYD1_FULL_32_13</name>
    <dbReference type="NCBI Taxonomy" id="1802234"/>
    <lineage>
        <taxon>Bacteria</taxon>
        <taxon>Candidatus Staskawicziibacteriota</taxon>
    </lineage>
</organism>
<dbReference type="EMBL" id="MHPU01000043">
    <property type="protein sequence ID" value="OGZ87452.1"/>
    <property type="molecule type" value="Genomic_DNA"/>
</dbReference>
<proteinExistence type="predicted"/>
<accession>A0A1G2JK73</accession>
<protein>
    <submittedName>
        <fullName evidence="1">Uncharacterized protein</fullName>
    </submittedName>
</protein>
<dbReference type="Proteomes" id="UP000178935">
    <property type="component" value="Unassembled WGS sequence"/>
</dbReference>
<sequence>MSVFKCNDCYAKSSSLTNFQKCEVYSRVVGYIRPVQQWNNGKKQEYNERQEYVMPSGESCGC</sequence>
<reference evidence="1 2" key="1">
    <citation type="journal article" date="2016" name="Nat. Commun.">
        <title>Thousands of microbial genomes shed light on interconnected biogeochemical processes in an aquifer system.</title>
        <authorList>
            <person name="Anantharaman K."/>
            <person name="Brown C.T."/>
            <person name="Hug L.A."/>
            <person name="Sharon I."/>
            <person name="Castelle C.J."/>
            <person name="Probst A.J."/>
            <person name="Thomas B.C."/>
            <person name="Singh A."/>
            <person name="Wilkins M.J."/>
            <person name="Karaoz U."/>
            <person name="Brodie E.L."/>
            <person name="Williams K.H."/>
            <person name="Hubbard S.S."/>
            <person name="Banfield J.F."/>
        </authorList>
    </citation>
    <scope>NUCLEOTIDE SEQUENCE [LARGE SCALE GENOMIC DNA]</scope>
</reference>
<dbReference type="InterPro" id="IPR012833">
    <property type="entry name" value="NrdD"/>
</dbReference>
<comment type="caution">
    <text evidence="1">The sequence shown here is derived from an EMBL/GenBank/DDBJ whole genome shotgun (WGS) entry which is preliminary data.</text>
</comment>
<gene>
    <name evidence="1" type="ORF">A2561_04235</name>
</gene>
<name>A0A1G2JK73_9BACT</name>